<dbReference type="AlphaFoldDB" id="A0A453BTA2"/>
<sequence>MSCPVAAPSHPLAACALLLTAFHLKRLRRRSPKERGHQIHRTPPSLDVTAPCCKPPPTLVSLLLDLPFPYVMRHRRSILPCSRIWARAWDGAPRGPASHGRRRRLTRHGLRLHPVSGLLPLPNSSSQQRRAGRVRPRS</sequence>
<name>A0A453BTA2_AEGTS</name>
<organism evidence="2 3">
    <name type="scientific">Aegilops tauschii subsp. strangulata</name>
    <name type="common">Goatgrass</name>
    <dbReference type="NCBI Taxonomy" id="200361"/>
    <lineage>
        <taxon>Eukaryota</taxon>
        <taxon>Viridiplantae</taxon>
        <taxon>Streptophyta</taxon>
        <taxon>Embryophyta</taxon>
        <taxon>Tracheophyta</taxon>
        <taxon>Spermatophyta</taxon>
        <taxon>Magnoliopsida</taxon>
        <taxon>Liliopsida</taxon>
        <taxon>Poales</taxon>
        <taxon>Poaceae</taxon>
        <taxon>BOP clade</taxon>
        <taxon>Pooideae</taxon>
        <taxon>Triticodae</taxon>
        <taxon>Triticeae</taxon>
        <taxon>Triticinae</taxon>
        <taxon>Aegilops</taxon>
    </lineage>
</organism>
<accession>A0A453BTA2</accession>
<evidence type="ECO:0000313" key="2">
    <source>
        <dbReference type="EnsemblPlants" id="AET2Gv20624900.28"/>
    </source>
</evidence>
<dbReference type="Proteomes" id="UP000015105">
    <property type="component" value="Chromosome 2D"/>
</dbReference>
<feature type="region of interest" description="Disordered" evidence="1">
    <location>
        <begin position="114"/>
        <end position="138"/>
    </location>
</feature>
<reference evidence="3" key="2">
    <citation type="journal article" date="2017" name="Nat. Plants">
        <title>The Aegilops tauschii genome reveals multiple impacts of transposons.</title>
        <authorList>
            <person name="Zhao G."/>
            <person name="Zou C."/>
            <person name="Li K."/>
            <person name="Wang K."/>
            <person name="Li T."/>
            <person name="Gao L."/>
            <person name="Zhang X."/>
            <person name="Wang H."/>
            <person name="Yang Z."/>
            <person name="Liu X."/>
            <person name="Jiang W."/>
            <person name="Mao L."/>
            <person name="Kong X."/>
            <person name="Jiao Y."/>
            <person name="Jia J."/>
        </authorList>
    </citation>
    <scope>NUCLEOTIDE SEQUENCE [LARGE SCALE GENOMIC DNA]</scope>
    <source>
        <strain evidence="3">cv. AL8/78</strain>
    </source>
</reference>
<reference evidence="2" key="4">
    <citation type="submission" date="2019-03" db="UniProtKB">
        <authorList>
            <consortium name="EnsemblPlants"/>
        </authorList>
    </citation>
    <scope>IDENTIFICATION</scope>
</reference>
<keyword evidence="3" id="KW-1185">Reference proteome</keyword>
<proteinExistence type="predicted"/>
<dbReference type="Gramene" id="AET2Gv20624900.28">
    <property type="protein sequence ID" value="AET2Gv20624900.28"/>
    <property type="gene ID" value="AET2Gv20624900"/>
</dbReference>
<reference evidence="2" key="3">
    <citation type="journal article" date="2017" name="Nature">
        <title>Genome sequence of the progenitor of the wheat D genome Aegilops tauschii.</title>
        <authorList>
            <person name="Luo M.C."/>
            <person name="Gu Y.Q."/>
            <person name="Puiu D."/>
            <person name="Wang H."/>
            <person name="Twardziok S.O."/>
            <person name="Deal K.R."/>
            <person name="Huo N."/>
            <person name="Zhu T."/>
            <person name="Wang L."/>
            <person name="Wang Y."/>
            <person name="McGuire P.E."/>
            <person name="Liu S."/>
            <person name="Long H."/>
            <person name="Ramasamy R.K."/>
            <person name="Rodriguez J.C."/>
            <person name="Van S.L."/>
            <person name="Yuan L."/>
            <person name="Wang Z."/>
            <person name="Xia Z."/>
            <person name="Xiao L."/>
            <person name="Anderson O.D."/>
            <person name="Ouyang S."/>
            <person name="Liang Y."/>
            <person name="Zimin A.V."/>
            <person name="Pertea G."/>
            <person name="Qi P."/>
            <person name="Bennetzen J.L."/>
            <person name="Dai X."/>
            <person name="Dawson M.W."/>
            <person name="Muller H.G."/>
            <person name="Kugler K."/>
            <person name="Rivarola-Duarte L."/>
            <person name="Spannagl M."/>
            <person name="Mayer K.F.X."/>
            <person name="Lu F.H."/>
            <person name="Bevan M.W."/>
            <person name="Leroy P."/>
            <person name="Li P."/>
            <person name="You F.M."/>
            <person name="Sun Q."/>
            <person name="Liu Z."/>
            <person name="Lyons E."/>
            <person name="Wicker T."/>
            <person name="Salzberg S.L."/>
            <person name="Devos K.M."/>
            <person name="Dvorak J."/>
        </authorList>
    </citation>
    <scope>NUCLEOTIDE SEQUENCE [LARGE SCALE GENOMIC DNA]</scope>
    <source>
        <strain evidence="2">cv. AL8/78</strain>
    </source>
</reference>
<dbReference type="EnsemblPlants" id="AET2Gv20624900.28">
    <property type="protein sequence ID" value="AET2Gv20624900.28"/>
    <property type="gene ID" value="AET2Gv20624900"/>
</dbReference>
<evidence type="ECO:0000313" key="3">
    <source>
        <dbReference type="Proteomes" id="UP000015105"/>
    </source>
</evidence>
<protein>
    <submittedName>
        <fullName evidence="2">Uncharacterized protein</fullName>
    </submittedName>
</protein>
<evidence type="ECO:0000256" key="1">
    <source>
        <dbReference type="SAM" id="MobiDB-lite"/>
    </source>
</evidence>
<reference evidence="3" key="1">
    <citation type="journal article" date="2014" name="Science">
        <title>Ancient hybridizations among the ancestral genomes of bread wheat.</title>
        <authorList>
            <consortium name="International Wheat Genome Sequencing Consortium,"/>
            <person name="Marcussen T."/>
            <person name="Sandve S.R."/>
            <person name="Heier L."/>
            <person name="Spannagl M."/>
            <person name="Pfeifer M."/>
            <person name="Jakobsen K.S."/>
            <person name="Wulff B.B."/>
            <person name="Steuernagel B."/>
            <person name="Mayer K.F."/>
            <person name="Olsen O.A."/>
        </authorList>
    </citation>
    <scope>NUCLEOTIDE SEQUENCE [LARGE SCALE GENOMIC DNA]</scope>
    <source>
        <strain evidence="3">cv. AL8/78</strain>
    </source>
</reference>
<feature type="region of interest" description="Disordered" evidence="1">
    <location>
        <begin position="29"/>
        <end position="50"/>
    </location>
</feature>
<reference evidence="2" key="5">
    <citation type="journal article" date="2021" name="G3 (Bethesda)">
        <title>Aegilops tauschii genome assembly Aet v5.0 features greater sequence contiguity and improved annotation.</title>
        <authorList>
            <person name="Wang L."/>
            <person name="Zhu T."/>
            <person name="Rodriguez J.C."/>
            <person name="Deal K.R."/>
            <person name="Dubcovsky J."/>
            <person name="McGuire P.E."/>
            <person name="Lux T."/>
            <person name="Spannagl M."/>
            <person name="Mayer K.F.X."/>
            <person name="Baldrich P."/>
            <person name="Meyers B.C."/>
            <person name="Huo N."/>
            <person name="Gu Y.Q."/>
            <person name="Zhou H."/>
            <person name="Devos K.M."/>
            <person name="Bennetzen J.L."/>
            <person name="Unver T."/>
            <person name="Budak H."/>
            <person name="Gulick P.J."/>
            <person name="Galiba G."/>
            <person name="Kalapos B."/>
            <person name="Nelson D.R."/>
            <person name="Li P."/>
            <person name="You F.M."/>
            <person name="Luo M.C."/>
            <person name="Dvorak J."/>
        </authorList>
    </citation>
    <scope>NUCLEOTIDE SEQUENCE [LARGE SCALE GENOMIC DNA]</scope>
    <source>
        <strain evidence="2">cv. AL8/78</strain>
    </source>
</reference>